<dbReference type="Pfam" id="PF00419">
    <property type="entry name" value="Fimbrial"/>
    <property type="match status" value="1"/>
</dbReference>
<reference evidence="6 7" key="1">
    <citation type="journal article" date="2011" name="J. Bacteriol.">
        <title>Draft genome sequence of the polycyclic aromatic hydrocarbon-degrading, genetically engineered bioluminescent bioreporter Pseudomonas fluorescens HK44.</title>
        <authorList>
            <person name="Chauhan A."/>
            <person name="Layton A.C."/>
            <person name="Williams D.E."/>
            <person name="Smartt A.E."/>
            <person name="Ripp S."/>
            <person name="Karpinets T.V."/>
            <person name="Brown S.D."/>
            <person name="Sayler G.S."/>
        </authorList>
    </citation>
    <scope>NUCLEOTIDE SEQUENCE [LARGE SCALE GENOMIC DNA]</scope>
    <source>
        <strain evidence="6 7">HK44</strain>
    </source>
</reference>
<comment type="subcellular location">
    <subcellularLocation>
        <location evidence="1">Fimbrium</location>
    </subcellularLocation>
</comment>
<evidence type="ECO:0000256" key="3">
    <source>
        <dbReference type="ARBA" id="ARBA00022729"/>
    </source>
</evidence>
<name>A0A010SSF8_PSEFL</name>
<dbReference type="AlphaFoldDB" id="A0A010SSF8"/>
<sequence>MSAGQNFTGTFSGLQIFKIGNVSSGSLPAGTIGTMRAGTNNVDLLVMKLSNSITVIEASCQTPTVHVNLGKHRISEFGAVGSTVGQTPFNIRLDNCPSGLSGISYQLDPITPAFNASQGILTVSGGGASGVGIQITDENNASVRLGERLRFLDTPPSGNLTIPLRAAYYKTAQQVSSGPANAAMQFTITYQ</sequence>
<evidence type="ECO:0000256" key="4">
    <source>
        <dbReference type="ARBA" id="ARBA00023263"/>
    </source>
</evidence>
<dbReference type="GO" id="GO:0009289">
    <property type="term" value="C:pilus"/>
    <property type="evidence" value="ECO:0007669"/>
    <property type="project" value="UniProtKB-SubCell"/>
</dbReference>
<dbReference type="GO" id="GO:0043709">
    <property type="term" value="P:cell adhesion involved in single-species biofilm formation"/>
    <property type="evidence" value="ECO:0007669"/>
    <property type="project" value="TreeGrafter"/>
</dbReference>
<feature type="domain" description="Fimbrial-type adhesion" evidence="5">
    <location>
        <begin position="54"/>
        <end position="191"/>
    </location>
</feature>
<dbReference type="InterPro" id="IPR050263">
    <property type="entry name" value="Bact_Fimbrial_Adh_Pro"/>
</dbReference>
<dbReference type="InterPro" id="IPR000259">
    <property type="entry name" value="Adhesion_dom_fimbrial"/>
</dbReference>
<dbReference type="PANTHER" id="PTHR33420">
    <property type="entry name" value="FIMBRIAL SUBUNIT ELFA-RELATED"/>
    <property type="match status" value="1"/>
</dbReference>
<dbReference type="PANTHER" id="PTHR33420:SF3">
    <property type="entry name" value="FIMBRIAL SUBUNIT ELFA"/>
    <property type="match status" value="1"/>
</dbReference>
<dbReference type="Gene3D" id="2.60.40.1090">
    <property type="entry name" value="Fimbrial-type adhesion domain"/>
    <property type="match status" value="1"/>
</dbReference>
<comment type="similarity">
    <text evidence="2">Belongs to the fimbrial protein family.</text>
</comment>
<gene>
    <name evidence="6" type="ORF">HK44_023730</name>
</gene>
<keyword evidence="4" id="KW-0281">Fimbrium</keyword>
<dbReference type="eggNOG" id="COG3539">
    <property type="taxonomic scope" value="Bacteria"/>
</dbReference>
<evidence type="ECO:0000259" key="5">
    <source>
        <dbReference type="Pfam" id="PF00419"/>
    </source>
</evidence>
<dbReference type="Proteomes" id="UP000022611">
    <property type="component" value="Unassembled WGS sequence"/>
</dbReference>
<evidence type="ECO:0000313" key="7">
    <source>
        <dbReference type="Proteomes" id="UP000022611"/>
    </source>
</evidence>
<dbReference type="HOGENOM" id="CLU_108483_0_0_6"/>
<evidence type="ECO:0000256" key="1">
    <source>
        <dbReference type="ARBA" id="ARBA00004561"/>
    </source>
</evidence>
<proteinExistence type="inferred from homology"/>
<dbReference type="EMBL" id="AFOY02000005">
    <property type="protein sequence ID" value="EXF95735.1"/>
    <property type="molecule type" value="Genomic_DNA"/>
</dbReference>
<dbReference type="InterPro" id="IPR036937">
    <property type="entry name" value="Adhesion_dom_fimbrial_sf"/>
</dbReference>
<evidence type="ECO:0000313" key="6">
    <source>
        <dbReference type="EMBL" id="EXF95735.1"/>
    </source>
</evidence>
<accession>A0A010SSF8</accession>
<comment type="caution">
    <text evidence="6">The sequence shown here is derived from an EMBL/GenBank/DDBJ whole genome shotgun (WGS) entry which is preliminary data.</text>
</comment>
<dbReference type="SUPFAM" id="SSF49401">
    <property type="entry name" value="Bacterial adhesins"/>
    <property type="match status" value="1"/>
</dbReference>
<protein>
    <recommendedName>
        <fullName evidence="5">Fimbrial-type adhesion domain-containing protein</fullName>
    </recommendedName>
</protein>
<evidence type="ECO:0000256" key="2">
    <source>
        <dbReference type="ARBA" id="ARBA00006671"/>
    </source>
</evidence>
<dbReference type="InterPro" id="IPR008966">
    <property type="entry name" value="Adhesion_dom_sf"/>
</dbReference>
<organism evidence="6 7">
    <name type="scientific">Pseudomonas fluorescens HK44</name>
    <dbReference type="NCBI Taxonomy" id="1042209"/>
    <lineage>
        <taxon>Bacteria</taxon>
        <taxon>Pseudomonadati</taxon>
        <taxon>Pseudomonadota</taxon>
        <taxon>Gammaproteobacteria</taxon>
        <taxon>Pseudomonadales</taxon>
        <taxon>Pseudomonadaceae</taxon>
        <taxon>Pseudomonas</taxon>
    </lineage>
</organism>
<dbReference type="PATRIC" id="fig|1042209.11.peg.1292"/>
<keyword evidence="3" id="KW-0732">Signal</keyword>